<organism evidence="2 3">
    <name type="scientific">Mycolicibacterium smegmatis (strain MKD8)</name>
    <name type="common">Mycobacterium smegmatis</name>
    <dbReference type="NCBI Taxonomy" id="1214915"/>
    <lineage>
        <taxon>Bacteria</taxon>
        <taxon>Bacillati</taxon>
        <taxon>Actinomycetota</taxon>
        <taxon>Actinomycetes</taxon>
        <taxon>Mycobacteriales</taxon>
        <taxon>Mycobacteriaceae</taxon>
        <taxon>Mycolicibacterium</taxon>
    </lineage>
</organism>
<evidence type="ECO:0000313" key="3">
    <source>
        <dbReference type="Proteomes" id="UP000011200"/>
    </source>
</evidence>
<accession>A0A2U9PKE7</accession>
<dbReference type="AlphaFoldDB" id="A0A2U9PKE7"/>
<dbReference type="Proteomes" id="UP000011200">
    <property type="component" value="Chromosome"/>
</dbReference>
<evidence type="ECO:0000313" key="2">
    <source>
        <dbReference type="EMBL" id="AWT52223.1"/>
    </source>
</evidence>
<proteinExistence type="predicted"/>
<reference evidence="2 3" key="1">
    <citation type="journal article" date="2013" name="Genome Announc.">
        <title>Draft genome sequence of MKD8, a conjugal recipient Mycobacterium smegmatis strain.</title>
        <authorList>
            <person name="Gray T.A."/>
            <person name="Palumbo M.J."/>
            <person name="Derbyshire K.M."/>
        </authorList>
    </citation>
    <scope>NUCLEOTIDE SEQUENCE [LARGE SCALE GENOMIC DNA]</scope>
    <source>
        <strain evidence="2 3">MKD8</strain>
    </source>
</reference>
<feature type="chain" id="PRO_5015922911" evidence="1">
    <location>
        <begin position="25"/>
        <end position="47"/>
    </location>
</feature>
<name>A0A2U9PKE7_MYCSE</name>
<gene>
    <name evidence="2" type="ORF">D806_012350</name>
</gene>
<protein>
    <submittedName>
        <fullName evidence="2">Uncharacterized protein</fullName>
    </submittedName>
</protein>
<dbReference type="EMBL" id="CP027541">
    <property type="protein sequence ID" value="AWT52223.1"/>
    <property type="molecule type" value="Genomic_DNA"/>
</dbReference>
<evidence type="ECO:0000256" key="1">
    <source>
        <dbReference type="SAM" id="SignalP"/>
    </source>
</evidence>
<keyword evidence="1" id="KW-0732">Signal</keyword>
<feature type="signal peptide" evidence="1">
    <location>
        <begin position="1"/>
        <end position="24"/>
    </location>
</feature>
<reference evidence="3" key="2">
    <citation type="submission" date="2018-03" db="EMBL/GenBank/DDBJ databases">
        <authorList>
            <person name="Derbyshire K."/>
            <person name="Gray T.A."/>
            <person name="Champion M."/>
        </authorList>
    </citation>
    <scope>NUCLEOTIDE SEQUENCE [LARGE SCALE GENOMIC DNA]</scope>
    <source>
        <strain evidence="3">MKD8</strain>
    </source>
</reference>
<sequence length="47" mass="4859">MKTVVGVAVLVAGFGLAASPPASAEPESPWIRRRLELLDSDQGLVGP</sequence>